<comment type="similarity">
    <text evidence="1">Belongs to the darcynin family.</text>
</comment>
<feature type="region of interest" description="Disordered" evidence="2">
    <location>
        <begin position="36"/>
        <end position="55"/>
    </location>
</feature>
<dbReference type="AlphaFoldDB" id="A0A6P2JWF1"/>
<proteinExistence type="inferred from homology"/>
<dbReference type="EMBL" id="CABVQC010000010">
    <property type="protein sequence ID" value="VWB46966.1"/>
    <property type="molecule type" value="Genomic_DNA"/>
</dbReference>
<dbReference type="Pfam" id="PF17074">
    <property type="entry name" value="Darcynin"/>
    <property type="match status" value="1"/>
</dbReference>
<accession>A0A6P2JWF1</accession>
<evidence type="ECO:0000256" key="1">
    <source>
        <dbReference type="ARBA" id="ARBA00006869"/>
    </source>
</evidence>
<dbReference type="Proteomes" id="UP000494261">
    <property type="component" value="Unassembled WGS sequence"/>
</dbReference>
<protein>
    <submittedName>
        <fullName evidence="3">Uncharacterized protein</fullName>
    </submittedName>
</protein>
<evidence type="ECO:0000313" key="4">
    <source>
        <dbReference type="Proteomes" id="UP000494261"/>
    </source>
</evidence>
<gene>
    <name evidence="3" type="ORF">BLA13014_02007</name>
</gene>
<name>A0A6P2JWF1_9BURK</name>
<reference evidence="3 4" key="1">
    <citation type="submission" date="2019-09" db="EMBL/GenBank/DDBJ databases">
        <authorList>
            <person name="Depoorter E."/>
        </authorList>
    </citation>
    <scope>NUCLEOTIDE SEQUENCE [LARGE SCALE GENOMIC DNA]</scope>
    <source>
        <strain evidence="3">LMG 13014</strain>
    </source>
</reference>
<sequence>MPQLTAPPPTQCVLVKTRPEWPGRPVPERLRLRRERITPIRKTHGASTSPRFDDTGFSSARVTDVWIRDAQDRHTCEHVIEALCEMPPLDRDGDIVEILSGVEHVNASNDGKVAPSAVPTHAARRRDASAAFAQSFFP</sequence>
<evidence type="ECO:0000313" key="3">
    <source>
        <dbReference type="EMBL" id="VWB46966.1"/>
    </source>
</evidence>
<dbReference type="RefSeq" id="WP_175022160.1">
    <property type="nucleotide sequence ID" value="NZ_CABVQC010000010.1"/>
</dbReference>
<evidence type="ECO:0000256" key="2">
    <source>
        <dbReference type="SAM" id="MobiDB-lite"/>
    </source>
</evidence>
<dbReference type="InterPro" id="IPR031409">
    <property type="entry name" value="Darcynin"/>
</dbReference>
<feature type="compositionally biased region" description="Polar residues" evidence="2">
    <location>
        <begin position="45"/>
        <end position="55"/>
    </location>
</feature>
<organism evidence="3 4">
    <name type="scientific">Burkholderia aenigmatica</name>
    <dbReference type="NCBI Taxonomy" id="2015348"/>
    <lineage>
        <taxon>Bacteria</taxon>
        <taxon>Pseudomonadati</taxon>
        <taxon>Pseudomonadota</taxon>
        <taxon>Betaproteobacteria</taxon>
        <taxon>Burkholderiales</taxon>
        <taxon>Burkholderiaceae</taxon>
        <taxon>Burkholderia</taxon>
        <taxon>Burkholderia cepacia complex</taxon>
    </lineage>
</organism>